<dbReference type="SUPFAM" id="SSF53756">
    <property type="entry name" value="UDP-Glycosyltransferase/glycogen phosphorylase"/>
    <property type="match status" value="1"/>
</dbReference>
<name>A0ABX7B6H6_9PROT</name>
<accession>A0ABX7B6H6</accession>
<keyword evidence="2" id="KW-1185">Reference proteome</keyword>
<dbReference type="InterPro" id="IPR017521">
    <property type="entry name" value="Sugar_tfrase_PEP-CTERM_Stp1"/>
</dbReference>
<dbReference type="EMBL" id="CP067420">
    <property type="protein sequence ID" value="QQP88711.1"/>
    <property type="molecule type" value="Genomic_DNA"/>
</dbReference>
<dbReference type="Gene3D" id="3.40.50.2000">
    <property type="entry name" value="Glycogen Phosphorylase B"/>
    <property type="match status" value="2"/>
</dbReference>
<protein>
    <submittedName>
        <fullName evidence="1">TIGR03087 family PEP-CTERM/XrtA system glycosyltransferase</fullName>
    </submittedName>
</protein>
<gene>
    <name evidence="1" type="ORF">IGS68_22255</name>
</gene>
<sequence>MKDLLFLAHRIPYPPNKGDKIRSWHLLRHLAERYRVHLGCFVDDPEDRTHEPVLRALCASCHFARLDPTLARLGSLRGLATGQALTFAYFRDAGLTEWVRATHAARAVAVQFVFSSSMAPFAEAAGDFRGRRIVDFIDLDSDKWRQYAMSGRAPMRWIHGREARLLGEAEVAIAARASASLFVSEAEADLFRRRPGVAAERVHGLGNGVDLDYFDPRRDHVDPYPAGGPVLAFTGMMDYRANVDAVLWFAAEVLPAIRARHPEARFAVVGAKPDPAVRRLAGQPGVIVTGRVPDVRPYLAHSAVAVAPLRIARGIQNKVLEAMGMGRPVIATPQAHEGIDAGRDAHLLVADDAAGLAAQACRLLGDRAEAEALGARGRRLLLDRYAWESRLAPLDGIIERAPAVFPAMSSETRSLDRSWEGRA</sequence>
<evidence type="ECO:0000313" key="2">
    <source>
        <dbReference type="Proteomes" id="UP000595197"/>
    </source>
</evidence>
<dbReference type="Proteomes" id="UP000595197">
    <property type="component" value="Chromosome"/>
</dbReference>
<dbReference type="PANTHER" id="PTHR12526:SF600">
    <property type="entry name" value="GLYCOSYL TRANSFERASE GROUP 1"/>
    <property type="match status" value="1"/>
</dbReference>
<evidence type="ECO:0000313" key="1">
    <source>
        <dbReference type="EMBL" id="QQP88711.1"/>
    </source>
</evidence>
<dbReference type="RefSeq" id="WP_201073994.1">
    <property type="nucleotide sequence ID" value="NZ_CP067420.1"/>
</dbReference>
<proteinExistence type="predicted"/>
<reference evidence="1" key="1">
    <citation type="submission" date="2021-02" db="EMBL/GenBank/DDBJ databases">
        <title>Skermanella TT6 skin isolate.</title>
        <authorList>
            <person name="Lee K."/>
            <person name="Ganzorig M."/>
        </authorList>
    </citation>
    <scope>NUCLEOTIDE SEQUENCE</scope>
    <source>
        <strain evidence="1">TT6</strain>
    </source>
</reference>
<dbReference type="PANTHER" id="PTHR12526">
    <property type="entry name" value="GLYCOSYLTRANSFERASE"/>
    <property type="match status" value="1"/>
</dbReference>
<organism evidence="1 2">
    <name type="scientific">Skermanella cutis</name>
    <dbReference type="NCBI Taxonomy" id="2775420"/>
    <lineage>
        <taxon>Bacteria</taxon>
        <taxon>Pseudomonadati</taxon>
        <taxon>Pseudomonadota</taxon>
        <taxon>Alphaproteobacteria</taxon>
        <taxon>Rhodospirillales</taxon>
        <taxon>Azospirillaceae</taxon>
        <taxon>Skermanella</taxon>
    </lineage>
</organism>
<dbReference type="CDD" id="cd03801">
    <property type="entry name" value="GT4_PimA-like"/>
    <property type="match status" value="1"/>
</dbReference>
<dbReference type="NCBIfam" id="TIGR03087">
    <property type="entry name" value="stp1"/>
    <property type="match status" value="1"/>
</dbReference>
<dbReference type="Pfam" id="PF13692">
    <property type="entry name" value="Glyco_trans_1_4"/>
    <property type="match status" value="1"/>
</dbReference>